<evidence type="ECO:0000313" key="2">
    <source>
        <dbReference type="Proteomes" id="UP000464178"/>
    </source>
</evidence>
<dbReference type="AlphaFoldDB" id="A0A6P2D4N2"/>
<sequence>MLLALTFVLATASVNDPLASYAWVRAENDGAGSGFVVDVQKRLLVTCRHVVADRKKVDVFLPWYRDGELVTDRREYLRNRPMLRESGLFVSGTVLKTSDEFDLALVELESLPNGAKAVAFATQAPQMGELLRVIGHRIDLDTVWNTTVGPLRTSGKLSDGYFWHGKKLALGANALIAQLPTDEGDSGGPVFNARGEVVGMDCALRRSCPLAAIVISASDIRTFLNVPPNSVKDAEPASIAEALTRATVWIRPTATDVHLAGTLIEKDLILTCARGLTVMDRVGVALPLHDGDRWVSERSAYRDPLALHLRTAYRSGVVLARDAARDLALIRLDSGSDHTKPLSLAPRVPKPGDALHAMSHPGGLEFAWVYATGAVRQRGCLALDAGEKAPVVNVLVGQLPAQAGSPGGPLVNVRGELVGVLASREGAQQVGYAATTDEIRAFLDVALCDRPARTLTGLLARVESIPAHQARLLARGFGLRAEHHRSAGLFAEAKCDCDHAVMLDAGCVGARLCRALMFEPEAALAELDTAVEKGPFHRDVLVRRAVLAIGAKGFRKARGDLERVLDVCPADTEAREGLARAFLGLGDDTKAATALGDSVRTDFHRIKSVAKLVTDHADVLEQKFPDSPGTVSEWLTKVLGAIEKGARDPKTKGAITDLLKSASSAQNDRERLKLLRAGISALRVPAGH</sequence>
<keyword evidence="1" id="KW-0645">Protease</keyword>
<dbReference type="KEGG" id="gms:SOIL9_32920"/>
<dbReference type="Pfam" id="PF13365">
    <property type="entry name" value="Trypsin_2"/>
    <property type="match status" value="2"/>
</dbReference>
<dbReference type="GO" id="GO:0006508">
    <property type="term" value="P:proteolysis"/>
    <property type="evidence" value="ECO:0007669"/>
    <property type="project" value="UniProtKB-KW"/>
</dbReference>
<keyword evidence="2" id="KW-1185">Reference proteome</keyword>
<evidence type="ECO:0008006" key="3">
    <source>
        <dbReference type="Google" id="ProtNLM"/>
    </source>
</evidence>
<dbReference type="InterPro" id="IPR009003">
    <property type="entry name" value="Peptidase_S1_PA"/>
</dbReference>
<evidence type="ECO:0000313" key="1">
    <source>
        <dbReference type="EMBL" id="VTR94422.1"/>
    </source>
</evidence>
<protein>
    <recommendedName>
        <fullName evidence="3">Serine protease</fullName>
    </recommendedName>
</protein>
<dbReference type="EMBL" id="LR593886">
    <property type="protein sequence ID" value="VTR94422.1"/>
    <property type="molecule type" value="Genomic_DNA"/>
</dbReference>
<dbReference type="Proteomes" id="UP000464178">
    <property type="component" value="Chromosome"/>
</dbReference>
<dbReference type="PANTHER" id="PTHR43019">
    <property type="entry name" value="SERINE ENDOPROTEASE DEGS"/>
    <property type="match status" value="1"/>
</dbReference>
<organism evidence="1 2">
    <name type="scientific">Gemmata massiliana</name>
    <dbReference type="NCBI Taxonomy" id="1210884"/>
    <lineage>
        <taxon>Bacteria</taxon>
        <taxon>Pseudomonadati</taxon>
        <taxon>Planctomycetota</taxon>
        <taxon>Planctomycetia</taxon>
        <taxon>Gemmatales</taxon>
        <taxon>Gemmataceae</taxon>
        <taxon>Gemmata</taxon>
    </lineage>
</organism>
<name>A0A6P2D4N2_9BACT</name>
<dbReference type="SUPFAM" id="SSF50494">
    <property type="entry name" value="Trypsin-like serine proteases"/>
    <property type="match status" value="2"/>
</dbReference>
<dbReference type="InterPro" id="IPR043504">
    <property type="entry name" value="Peptidase_S1_PA_chymotrypsin"/>
</dbReference>
<reference evidence="1 2" key="1">
    <citation type="submission" date="2019-05" db="EMBL/GenBank/DDBJ databases">
        <authorList>
            <consortium name="Science for Life Laboratories"/>
        </authorList>
    </citation>
    <scope>NUCLEOTIDE SEQUENCE [LARGE SCALE GENOMIC DNA]</scope>
    <source>
        <strain evidence="1">Soil9</strain>
    </source>
</reference>
<dbReference type="InterPro" id="IPR011990">
    <property type="entry name" value="TPR-like_helical_dom_sf"/>
</dbReference>
<accession>A0A6P2D4N2</accession>
<gene>
    <name evidence="1" type="ORF">SOIL9_32920</name>
</gene>
<dbReference type="PANTHER" id="PTHR43019:SF23">
    <property type="entry name" value="PROTEASE DO-LIKE 5, CHLOROPLASTIC"/>
    <property type="match status" value="1"/>
</dbReference>
<dbReference type="SUPFAM" id="SSF48452">
    <property type="entry name" value="TPR-like"/>
    <property type="match status" value="1"/>
</dbReference>
<dbReference type="Gene3D" id="2.40.10.10">
    <property type="entry name" value="Trypsin-like serine proteases"/>
    <property type="match status" value="2"/>
</dbReference>
<dbReference type="Gene3D" id="2.40.10.120">
    <property type="match status" value="1"/>
</dbReference>
<proteinExistence type="predicted"/>
<dbReference type="GO" id="GO:0008233">
    <property type="term" value="F:peptidase activity"/>
    <property type="evidence" value="ECO:0007669"/>
    <property type="project" value="UniProtKB-KW"/>
</dbReference>
<keyword evidence="1" id="KW-0378">Hydrolase</keyword>
<dbReference type="Gene3D" id="1.25.40.10">
    <property type="entry name" value="Tetratricopeptide repeat domain"/>
    <property type="match status" value="1"/>
</dbReference>